<dbReference type="GO" id="GO:0030894">
    <property type="term" value="C:replisome"/>
    <property type="evidence" value="ECO:0007669"/>
    <property type="project" value="TreeGrafter"/>
</dbReference>
<dbReference type="InterPro" id="IPR002464">
    <property type="entry name" value="DNA/RNA_helicase_DEAH_CS"/>
</dbReference>
<comment type="caution">
    <text evidence="10">The sequence shown here is derived from an EMBL/GenBank/DDBJ whole genome shotgun (WGS) entry which is preliminary data.</text>
</comment>
<dbReference type="GO" id="GO:0003677">
    <property type="term" value="F:DNA binding"/>
    <property type="evidence" value="ECO:0007669"/>
    <property type="project" value="UniProtKB-KW"/>
</dbReference>
<reference evidence="10 11" key="1">
    <citation type="journal article" date="2015" name="Stand. Genomic Sci.">
        <title>Genomic Encyclopedia of Bacterial and Archaeal Type Strains, Phase III: the genomes of soil and plant-associated and newly described type strains.</title>
        <authorList>
            <person name="Whitman W.B."/>
            <person name="Woyke T."/>
            <person name="Klenk H.P."/>
            <person name="Zhou Y."/>
            <person name="Lilburn T.G."/>
            <person name="Beck B.J."/>
            <person name="De Vos P."/>
            <person name="Vandamme P."/>
            <person name="Eisen J.A."/>
            <person name="Garrity G."/>
            <person name="Hugenholtz P."/>
            <person name="Kyrpides N.C."/>
        </authorList>
    </citation>
    <scope>NUCLEOTIDE SEQUENCE [LARGE SCALE GENOMIC DNA]</scope>
    <source>
        <strain evidence="10 11">CGMCC 1.10116</strain>
    </source>
</reference>
<dbReference type="NCBIfam" id="TIGR00614">
    <property type="entry name" value="recQ_fam"/>
    <property type="match status" value="1"/>
</dbReference>
<dbReference type="SMART" id="SM00487">
    <property type="entry name" value="DEXDc"/>
    <property type="match status" value="1"/>
</dbReference>
<dbReference type="PANTHER" id="PTHR13710">
    <property type="entry name" value="DNA HELICASE RECQ FAMILY MEMBER"/>
    <property type="match status" value="1"/>
</dbReference>
<dbReference type="Pfam" id="PF16124">
    <property type="entry name" value="RecQ_Zn_bind"/>
    <property type="match status" value="1"/>
</dbReference>
<evidence type="ECO:0000313" key="10">
    <source>
        <dbReference type="EMBL" id="TWI54613.1"/>
    </source>
</evidence>
<dbReference type="InterPro" id="IPR004589">
    <property type="entry name" value="DNA_helicase_ATP-dep_RecQ"/>
</dbReference>
<dbReference type="PROSITE" id="PS00690">
    <property type="entry name" value="DEAH_ATP_HELICASE"/>
    <property type="match status" value="1"/>
</dbReference>
<protein>
    <recommendedName>
        <fullName evidence="6">ATP-dependent DNA helicase RecQ</fullName>
    </recommendedName>
    <alternativeName>
        <fullName evidence="7">DNA 3'-5' helicase RecQ</fullName>
    </alternativeName>
</protein>
<dbReference type="SUPFAM" id="SSF52540">
    <property type="entry name" value="P-loop containing nucleoside triphosphate hydrolases"/>
    <property type="match status" value="1"/>
</dbReference>
<evidence type="ECO:0000256" key="6">
    <source>
        <dbReference type="ARBA" id="ARBA00044535"/>
    </source>
</evidence>
<evidence type="ECO:0000256" key="2">
    <source>
        <dbReference type="ARBA" id="ARBA00022801"/>
    </source>
</evidence>
<dbReference type="GO" id="GO:0006310">
    <property type="term" value="P:DNA recombination"/>
    <property type="evidence" value="ECO:0007669"/>
    <property type="project" value="InterPro"/>
</dbReference>
<sequence length="505" mass="58701">MELEVALQKYFGYPSFRQGQKEVISELMQGRDVMAMLPTGTGKSICFQLPAMLSPGVTIVISPLLSLMEDQVQQMRSEGIKSVVAINSFMNRDERDDVLRRLHSFKIIYISPEMLQVAYIQKRLSQLKIAYFVVDEAHCISQWGHDFRPDYLRLGDVLERLGHPPCLALTATATPAVQEDICERLKMTEPSKRIYSVDRPMISYRVEHCQTAEEKIERVKELVRTLNGPGMIYFSSRNWAQTCARLLKKDGIDRVAYYHGGLSTEDRLLIQQQFMNGQIDVICCTSAFGMGINKKDIRYVLHFHYPTELESYVQEMGRAARDCKPSVAILLYSEEDRGLARMLIEGKQISDDQLRQLLVEINQLTEWDSRVEKMLMERVGCHEIALRAILYQLEIRDVLIHDQIKRFSVDSMYTSIREFWQNHFYHKKAKLEAFERWIETKQCRRQALLTYFSEELLTRPDECCDRCGATLARFLVNQEGHEKEPLKPWKEALGELCGQSEWVRQ</sequence>
<proteinExistence type="predicted"/>
<keyword evidence="5" id="KW-0238">DNA-binding</keyword>
<dbReference type="PROSITE" id="PS51194">
    <property type="entry name" value="HELICASE_CTER"/>
    <property type="match status" value="1"/>
</dbReference>
<dbReference type="Pfam" id="PF00271">
    <property type="entry name" value="Helicase_C"/>
    <property type="match status" value="1"/>
</dbReference>
<dbReference type="EMBL" id="VLKZ01000008">
    <property type="protein sequence ID" value="TWI54613.1"/>
    <property type="molecule type" value="Genomic_DNA"/>
</dbReference>
<evidence type="ECO:0000256" key="1">
    <source>
        <dbReference type="ARBA" id="ARBA00022741"/>
    </source>
</evidence>
<organism evidence="10 11">
    <name type="scientific">Halalkalibacter nanhaiisediminis</name>
    <dbReference type="NCBI Taxonomy" id="688079"/>
    <lineage>
        <taxon>Bacteria</taxon>
        <taxon>Bacillati</taxon>
        <taxon>Bacillota</taxon>
        <taxon>Bacilli</taxon>
        <taxon>Bacillales</taxon>
        <taxon>Bacillaceae</taxon>
        <taxon>Halalkalibacter</taxon>
    </lineage>
</organism>
<feature type="domain" description="Helicase ATP-binding" evidence="8">
    <location>
        <begin position="24"/>
        <end position="191"/>
    </location>
</feature>
<dbReference type="Gene3D" id="1.10.10.10">
    <property type="entry name" value="Winged helix-like DNA-binding domain superfamily/Winged helix DNA-binding domain"/>
    <property type="match status" value="1"/>
</dbReference>
<dbReference type="Pfam" id="PF00270">
    <property type="entry name" value="DEAD"/>
    <property type="match status" value="1"/>
</dbReference>
<evidence type="ECO:0000313" key="11">
    <source>
        <dbReference type="Proteomes" id="UP000315711"/>
    </source>
</evidence>
<evidence type="ECO:0000256" key="7">
    <source>
        <dbReference type="ARBA" id="ARBA00044550"/>
    </source>
</evidence>
<gene>
    <name evidence="10" type="ORF">IQ10_02834</name>
</gene>
<name>A0A562QD32_9BACI</name>
<evidence type="ECO:0000256" key="5">
    <source>
        <dbReference type="ARBA" id="ARBA00023125"/>
    </source>
</evidence>
<dbReference type="InterPro" id="IPR011545">
    <property type="entry name" value="DEAD/DEAH_box_helicase_dom"/>
</dbReference>
<keyword evidence="11" id="KW-1185">Reference proteome</keyword>
<dbReference type="GO" id="GO:0005524">
    <property type="term" value="F:ATP binding"/>
    <property type="evidence" value="ECO:0007669"/>
    <property type="project" value="UniProtKB-KW"/>
</dbReference>
<dbReference type="SMART" id="SM00490">
    <property type="entry name" value="HELICc"/>
    <property type="match status" value="1"/>
</dbReference>
<keyword evidence="4" id="KW-0067">ATP-binding</keyword>
<keyword evidence="1" id="KW-0547">Nucleotide-binding</keyword>
<dbReference type="CDD" id="cd17920">
    <property type="entry name" value="DEXHc_RecQ"/>
    <property type="match status" value="1"/>
</dbReference>
<dbReference type="FunFam" id="3.40.50.300:FF:001363">
    <property type="entry name" value="ATP-dependent DNA helicase RecQ"/>
    <property type="match status" value="1"/>
</dbReference>
<dbReference type="GO" id="GO:0016787">
    <property type="term" value="F:hydrolase activity"/>
    <property type="evidence" value="ECO:0007669"/>
    <property type="project" value="UniProtKB-KW"/>
</dbReference>
<dbReference type="InterPro" id="IPR032284">
    <property type="entry name" value="RecQ_Zn-bd"/>
</dbReference>
<feature type="domain" description="Helicase C-terminal" evidence="9">
    <location>
        <begin position="218"/>
        <end position="365"/>
    </location>
</feature>
<keyword evidence="3 10" id="KW-0347">Helicase</keyword>
<dbReference type="Proteomes" id="UP000315711">
    <property type="component" value="Unassembled WGS sequence"/>
</dbReference>
<dbReference type="InterPro" id="IPR036388">
    <property type="entry name" value="WH-like_DNA-bd_sf"/>
</dbReference>
<dbReference type="PANTHER" id="PTHR13710:SF84">
    <property type="entry name" value="ATP-DEPENDENT DNA HELICASE RECS-RELATED"/>
    <property type="match status" value="1"/>
</dbReference>
<dbReference type="RefSeq" id="WP_144451085.1">
    <property type="nucleotide sequence ID" value="NZ_VLKZ01000008.1"/>
</dbReference>
<dbReference type="GO" id="GO:0043590">
    <property type="term" value="C:bacterial nucleoid"/>
    <property type="evidence" value="ECO:0007669"/>
    <property type="project" value="TreeGrafter"/>
</dbReference>
<dbReference type="GO" id="GO:0009378">
    <property type="term" value="F:four-way junction helicase activity"/>
    <property type="evidence" value="ECO:0007669"/>
    <property type="project" value="TreeGrafter"/>
</dbReference>
<dbReference type="InterPro" id="IPR014001">
    <property type="entry name" value="Helicase_ATP-bd"/>
</dbReference>
<evidence type="ECO:0000259" key="9">
    <source>
        <dbReference type="PROSITE" id="PS51194"/>
    </source>
</evidence>
<dbReference type="Gene3D" id="3.40.50.300">
    <property type="entry name" value="P-loop containing nucleotide triphosphate hydrolases"/>
    <property type="match status" value="2"/>
</dbReference>
<dbReference type="GO" id="GO:0043138">
    <property type="term" value="F:3'-5' DNA helicase activity"/>
    <property type="evidence" value="ECO:0007669"/>
    <property type="project" value="TreeGrafter"/>
</dbReference>
<evidence type="ECO:0000259" key="8">
    <source>
        <dbReference type="PROSITE" id="PS51192"/>
    </source>
</evidence>
<dbReference type="OrthoDB" id="9763310at2"/>
<evidence type="ECO:0000256" key="3">
    <source>
        <dbReference type="ARBA" id="ARBA00022806"/>
    </source>
</evidence>
<dbReference type="InterPro" id="IPR001650">
    <property type="entry name" value="Helicase_C-like"/>
</dbReference>
<keyword evidence="2" id="KW-0378">Hydrolase</keyword>
<dbReference type="AlphaFoldDB" id="A0A562QD32"/>
<evidence type="ECO:0000256" key="4">
    <source>
        <dbReference type="ARBA" id="ARBA00022840"/>
    </source>
</evidence>
<dbReference type="PROSITE" id="PS51192">
    <property type="entry name" value="HELICASE_ATP_BIND_1"/>
    <property type="match status" value="1"/>
</dbReference>
<dbReference type="GO" id="GO:0006281">
    <property type="term" value="P:DNA repair"/>
    <property type="evidence" value="ECO:0007669"/>
    <property type="project" value="TreeGrafter"/>
</dbReference>
<dbReference type="GO" id="GO:0005737">
    <property type="term" value="C:cytoplasm"/>
    <property type="evidence" value="ECO:0007669"/>
    <property type="project" value="TreeGrafter"/>
</dbReference>
<dbReference type="InterPro" id="IPR027417">
    <property type="entry name" value="P-loop_NTPase"/>
</dbReference>
<accession>A0A562QD32</accession>